<dbReference type="SMART" id="SM00822">
    <property type="entry name" value="PKS_KR"/>
    <property type="match status" value="1"/>
</dbReference>
<dbReference type="PROSITE" id="PS00012">
    <property type="entry name" value="PHOSPHOPANTETHEINE"/>
    <property type="match status" value="1"/>
</dbReference>
<keyword evidence="3" id="KW-0511">Multifunctional enzyme</keyword>
<dbReference type="InterPro" id="IPR020843">
    <property type="entry name" value="ER"/>
</dbReference>
<dbReference type="GO" id="GO:0031177">
    <property type="term" value="F:phosphopantetheine binding"/>
    <property type="evidence" value="ECO:0007669"/>
    <property type="project" value="InterPro"/>
</dbReference>
<evidence type="ECO:0000313" key="6">
    <source>
        <dbReference type="Proteomes" id="UP000002058"/>
    </source>
</evidence>
<dbReference type="Pfam" id="PF08240">
    <property type="entry name" value="ADH_N"/>
    <property type="match status" value="1"/>
</dbReference>
<dbReference type="SUPFAM" id="SSF47336">
    <property type="entry name" value="ACP-like"/>
    <property type="match status" value="1"/>
</dbReference>
<dbReference type="InterPro" id="IPR050091">
    <property type="entry name" value="PKS_NRPS_Biosynth_Enz"/>
</dbReference>
<dbReference type="STRING" id="336963.C4JU58"/>
<dbReference type="GO" id="GO:0016491">
    <property type="term" value="F:oxidoreductase activity"/>
    <property type="evidence" value="ECO:0007669"/>
    <property type="project" value="InterPro"/>
</dbReference>
<dbReference type="InterPro" id="IPR013154">
    <property type="entry name" value="ADH-like_N"/>
</dbReference>
<keyword evidence="6" id="KW-1185">Reference proteome</keyword>
<dbReference type="SUPFAM" id="SSF50129">
    <property type="entry name" value="GroES-like"/>
    <property type="match status" value="1"/>
</dbReference>
<dbReference type="GO" id="GO:0004312">
    <property type="term" value="F:fatty acid synthase activity"/>
    <property type="evidence" value="ECO:0007669"/>
    <property type="project" value="TreeGrafter"/>
</dbReference>
<reference evidence="6" key="1">
    <citation type="journal article" date="2009" name="Genome Res.">
        <title>Comparative genomic analyses of the human fungal pathogens Coccidioides and their relatives.</title>
        <authorList>
            <person name="Sharpton T.J."/>
            <person name="Stajich J.E."/>
            <person name="Rounsley S.D."/>
            <person name="Gardner M.J."/>
            <person name="Wortman J.R."/>
            <person name="Jordar V.S."/>
            <person name="Maiti R."/>
            <person name="Kodira C.D."/>
            <person name="Neafsey D.E."/>
            <person name="Zeng Q."/>
            <person name="Hung C.-Y."/>
            <person name="McMahan C."/>
            <person name="Muszewska A."/>
            <person name="Grynberg M."/>
            <person name="Mandel M.A."/>
            <person name="Kellner E.M."/>
            <person name="Barker B.M."/>
            <person name="Galgiani J.N."/>
            <person name="Orbach M.J."/>
            <person name="Kirkland T.N."/>
            <person name="Cole G.T."/>
            <person name="Henn M.R."/>
            <person name="Birren B.W."/>
            <person name="Taylor J.W."/>
        </authorList>
    </citation>
    <scope>NUCLEOTIDE SEQUENCE [LARGE SCALE GENOMIC DNA]</scope>
    <source>
        <strain evidence="6">UAMH 1704</strain>
    </source>
</reference>
<evidence type="ECO:0000256" key="2">
    <source>
        <dbReference type="ARBA" id="ARBA00022553"/>
    </source>
</evidence>
<dbReference type="PANTHER" id="PTHR43775">
    <property type="entry name" value="FATTY ACID SYNTHASE"/>
    <property type="match status" value="1"/>
</dbReference>
<dbReference type="InterPro" id="IPR020806">
    <property type="entry name" value="PKS_PP-bd"/>
</dbReference>
<accession>C4JU58</accession>
<dbReference type="InterPro" id="IPR009081">
    <property type="entry name" value="PP-bd_ACP"/>
</dbReference>
<dbReference type="Pfam" id="PF08659">
    <property type="entry name" value="KR"/>
    <property type="match status" value="1"/>
</dbReference>
<evidence type="ECO:0000259" key="4">
    <source>
        <dbReference type="PROSITE" id="PS50075"/>
    </source>
</evidence>
<dbReference type="GO" id="GO:0006633">
    <property type="term" value="P:fatty acid biosynthetic process"/>
    <property type="evidence" value="ECO:0007669"/>
    <property type="project" value="TreeGrafter"/>
</dbReference>
<dbReference type="AlphaFoldDB" id="C4JU58"/>
<feature type="domain" description="Carrier" evidence="4">
    <location>
        <begin position="697"/>
        <end position="774"/>
    </location>
</feature>
<dbReference type="PANTHER" id="PTHR43775:SF29">
    <property type="entry name" value="ASPERFURANONE POLYKETIDE SYNTHASE AFOG-RELATED"/>
    <property type="match status" value="1"/>
</dbReference>
<keyword evidence="2" id="KW-0597">Phosphoprotein</keyword>
<evidence type="ECO:0000313" key="5">
    <source>
        <dbReference type="EMBL" id="EEP81155.1"/>
    </source>
</evidence>
<dbReference type="InterPro" id="IPR013968">
    <property type="entry name" value="PKS_KR"/>
</dbReference>
<dbReference type="eggNOG" id="KOG1202">
    <property type="taxonomic scope" value="Eukaryota"/>
</dbReference>
<dbReference type="VEuPathDB" id="FungiDB:UREG_05997"/>
<evidence type="ECO:0000256" key="1">
    <source>
        <dbReference type="ARBA" id="ARBA00022450"/>
    </source>
</evidence>
<dbReference type="InterPro" id="IPR006162">
    <property type="entry name" value="Ppantetheine_attach_site"/>
</dbReference>
<dbReference type="HOGENOM" id="CLU_000022_38_3_1"/>
<dbReference type="EMBL" id="CH476617">
    <property type="protein sequence ID" value="EEP81155.1"/>
    <property type="molecule type" value="Genomic_DNA"/>
</dbReference>
<dbReference type="GeneID" id="8438903"/>
<dbReference type="CDD" id="cd05195">
    <property type="entry name" value="enoyl_red"/>
    <property type="match status" value="1"/>
</dbReference>
<keyword evidence="1" id="KW-0596">Phosphopantetheine</keyword>
<dbReference type="InterPro" id="IPR057326">
    <property type="entry name" value="KR_dom"/>
</dbReference>
<dbReference type="SUPFAM" id="SSF51735">
    <property type="entry name" value="NAD(P)-binding Rossmann-fold domains"/>
    <property type="match status" value="2"/>
</dbReference>
<proteinExistence type="predicted"/>
<dbReference type="InterPro" id="IPR011032">
    <property type="entry name" value="GroES-like_sf"/>
</dbReference>
<dbReference type="SMART" id="SM00823">
    <property type="entry name" value="PKS_PP"/>
    <property type="match status" value="1"/>
</dbReference>
<dbReference type="SMART" id="SM00829">
    <property type="entry name" value="PKS_ER"/>
    <property type="match status" value="1"/>
</dbReference>
<dbReference type="OrthoDB" id="329835at2759"/>
<dbReference type="Pfam" id="PF23297">
    <property type="entry name" value="ACP_SdgA_C"/>
    <property type="match status" value="1"/>
</dbReference>
<gene>
    <name evidence="5" type="ORF">UREG_05997</name>
</gene>
<dbReference type="GO" id="GO:0044550">
    <property type="term" value="P:secondary metabolite biosynthetic process"/>
    <property type="evidence" value="ECO:0007669"/>
    <property type="project" value="TreeGrafter"/>
</dbReference>
<dbReference type="KEGG" id="ure:UREG_05997"/>
<evidence type="ECO:0000256" key="3">
    <source>
        <dbReference type="ARBA" id="ARBA00023268"/>
    </source>
</evidence>
<protein>
    <recommendedName>
        <fullName evidence="4">Carrier domain-containing protein</fullName>
    </recommendedName>
</protein>
<dbReference type="Proteomes" id="UP000002058">
    <property type="component" value="Unassembled WGS sequence"/>
</dbReference>
<dbReference type="PROSITE" id="PS50075">
    <property type="entry name" value="CARRIER"/>
    <property type="match status" value="1"/>
</dbReference>
<dbReference type="RefSeq" id="XP_002585308.1">
    <property type="nucleotide sequence ID" value="XM_002585262.1"/>
</dbReference>
<dbReference type="InterPro" id="IPR036736">
    <property type="entry name" value="ACP-like_sf"/>
</dbReference>
<dbReference type="InterPro" id="IPR036291">
    <property type="entry name" value="NAD(P)-bd_dom_sf"/>
</dbReference>
<sequence length="785" mass="86231">MPIDNMIIVDKVLRVFTCGANSRNSPRPDWEYAIRDNRVLIPRILLETGMNDMISSLSVTTTPEMAPFKQPGRSLKLDVGTPGRLDTLRFVTDLEREHPLVDDDIEIEVKGVSLNFKDVMIAMGQLYEPALGLDCSGIVSRVGPAATKFKPGDRVMTWKVGTFRTYTRASESMCQLIPEHMSFRIAASLPIVYTTAYHALFNVARLEKGETILIHGGAGGVGQAAIVLSQFIGAKVLVTVSNGTKKDLLQGKYDISEDCIFNSRSDSFAKGVMRMTNQRGVDVVLNSLAGEALQQSWNCIARDVQNTGLNMAPFIRNVSFHSINLLDILAYKPIKAAKIFQAVMELVRQNVVKPLEPTVFMPFSRIEESFRMMQTGKHMGKIVLEPTGHDIVPVLPRGLKPYRFRSNATYLLSGGLGGIGRSIALWMSNNGAKNIVFLSRSGSKKPEAQEVMDHLVKRGVKVAVYNCDVADAQQVEKAIRQCGMTFPPIKGAVQGAMVLRDAVYENCTHEQWMGAIRPKVHGSWNLHKYLPKDMDFFVMLSSSAGIVGSRGQGNYSAGNTYQDALAYHRRLQGQCGSSIDLGLILGVGFVAQNKEQRITGNLQTWNFVGIVEKELHALLQCAITGENAIGNRIPPQMVTGLGTGGMANFAREKFPWWFADAKFTHLKHVDIHKTTADQGSGTVQLQSLLAQVTSVNDAAKHVTEALVQKLARSMMVEAENIDSGKPISSYGVDSLLAVEIRSWLFTEVQADISVFELLSNVPITTLAGNLVMKSKCVPRAVIQQG</sequence>
<dbReference type="Gene3D" id="3.40.50.720">
    <property type="entry name" value="NAD(P)-binding Rossmann-like Domain"/>
    <property type="match status" value="1"/>
</dbReference>
<dbReference type="Pfam" id="PF13602">
    <property type="entry name" value="ADH_zinc_N_2"/>
    <property type="match status" value="1"/>
</dbReference>
<dbReference type="InParanoid" id="C4JU58"/>
<dbReference type="Gene3D" id="1.10.1200.10">
    <property type="entry name" value="ACP-like"/>
    <property type="match status" value="1"/>
</dbReference>
<dbReference type="OMA" id="INGTHET"/>
<organism evidence="5 6">
    <name type="scientific">Uncinocarpus reesii (strain UAMH 1704)</name>
    <dbReference type="NCBI Taxonomy" id="336963"/>
    <lineage>
        <taxon>Eukaryota</taxon>
        <taxon>Fungi</taxon>
        <taxon>Dikarya</taxon>
        <taxon>Ascomycota</taxon>
        <taxon>Pezizomycotina</taxon>
        <taxon>Eurotiomycetes</taxon>
        <taxon>Eurotiomycetidae</taxon>
        <taxon>Onygenales</taxon>
        <taxon>Onygenaceae</taxon>
        <taxon>Uncinocarpus</taxon>
    </lineage>
</organism>
<name>C4JU58_UNCRE</name>
<dbReference type="Gene3D" id="3.90.180.10">
    <property type="entry name" value="Medium-chain alcohol dehydrogenases, catalytic domain"/>
    <property type="match status" value="1"/>
</dbReference>